<evidence type="ECO:0000313" key="1">
    <source>
        <dbReference type="EMBL" id="KAG0537401.1"/>
    </source>
</evidence>
<reference evidence="1" key="2">
    <citation type="submission" date="2020-10" db="EMBL/GenBank/DDBJ databases">
        <authorList>
            <person name="Cooper E.A."/>
            <person name="Brenton Z.W."/>
            <person name="Flinn B.S."/>
            <person name="Jenkins J."/>
            <person name="Shu S."/>
            <person name="Flowers D."/>
            <person name="Luo F."/>
            <person name="Wang Y."/>
            <person name="Xia P."/>
            <person name="Barry K."/>
            <person name="Daum C."/>
            <person name="Lipzen A."/>
            <person name="Yoshinaga Y."/>
            <person name="Schmutz J."/>
            <person name="Saski C."/>
            <person name="Vermerris W."/>
            <person name="Kresovich S."/>
        </authorList>
    </citation>
    <scope>NUCLEOTIDE SEQUENCE</scope>
</reference>
<gene>
    <name evidence="1" type="ORF">BDA96_03G145500</name>
</gene>
<reference evidence="1" key="1">
    <citation type="journal article" date="2019" name="BMC Genomics">
        <title>A new reference genome for Sorghum bicolor reveals high levels of sequence similarity between sweet and grain genotypes: implications for the genetics of sugar metabolism.</title>
        <authorList>
            <person name="Cooper E.A."/>
            <person name="Brenton Z.W."/>
            <person name="Flinn B.S."/>
            <person name="Jenkins J."/>
            <person name="Shu S."/>
            <person name="Flowers D."/>
            <person name="Luo F."/>
            <person name="Wang Y."/>
            <person name="Xia P."/>
            <person name="Barry K."/>
            <person name="Daum C."/>
            <person name="Lipzen A."/>
            <person name="Yoshinaga Y."/>
            <person name="Schmutz J."/>
            <person name="Saski C."/>
            <person name="Vermerris W."/>
            <person name="Kresovich S."/>
        </authorList>
    </citation>
    <scope>NUCLEOTIDE SEQUENCE</scope>
</reference>
<organism evidence="1 2">
    <name type="scientific">Sorghum bicolor</name>
    <name type="common">Sorghum</name>
    <name type="synonym">Sorghum vulgare</name>
    <dbReference type="NCBI Taxonomy" id="4558"/>
    <lineage>
        <taxon>Eukaryota</taxon>
        <taxon>Viridiplantae</taxon>
        <taxon>Streptophyta</taxon>
        <taxon>Embryophyta</taxon>
        <taxon>Tracheophyta</taxon>
        <taxon>Spermatophyta</taxon>
        <taxon>Magnoliopsida</taxon>
        <taxon>Liliopsida</taxon>
        <taxon>Poales</taxon>
        <taxon>Poaceae</taxon>
        <taxon>PACMAD clade</taxon>
        <taxon>Panicoideae</taxon>
        <taxon>Andropogonodae</taxon>
        <taxon>Andropogoneae</taxon>
        <taxon>Sorghinae</taxon>
        <taxon>Sorghum</taxon>
    </lineage>
</organism>
<name>A0A921UPV6_SORBI</name>
<dbReference type="AlphaFoldDB" id="A0A921UPV6"/>
<dbReference type="Proteomes" id="UP000807115">
    <property type="component" value="Chromosome 3"/>
</dbReference>
<evidence type="ECO:0000313" key="2">
    <source>
        <dbReference type="Proteomes" id="UP000807115"/>
    </source>
</evidence>
<sequence>MPSTCATHLWPSTGRHGYPRRHRMRAAASHHHRMRPVASHHHRMRAAASHHHLMRAVASHHRRMRAAASHHHRMPSATHLAIPHSCSLRLCLVRLSPLPSCVMLASSLASGGAHAYPDVLLFHHSILLNHLDGSFLHTVSRAPYG</sequence>
<comment type="caution">
    <text evidence="1">The sequence shown here is derived from an EMBL/GenBank/DDBJ whole genome shotgun (WGS) entry which is preliminary data.</text>
</comment>
<proteinExistence type="predicted"/>
<dbReference type="EMBL" id="CM027682">
    <property type="protein sequence ID" value="KAG0537401.1"/>
    <property type="molecule type" value="Genomic_DNA"/>
</dbReference>
<accession>A0A921UPV6</accession>
<protein>
    <submittedName>
        <fullName evidence="1">Uncharacterized protein</fullName>
    </submittedName>
</protein>